<name>A0ABR3NJ56_9TELE</name>
<organism evidence="1 2">
    <name type="scientific">Cirrhinus molitorella</name>
    <name type="common">mud carp</name>
    <dbReference type="NCBI Taxonomy" id="172907"/>
    <lineage>
        <taxon>Eukaryota</taxon>
        <taxon>Metazoa</taxon>
        <taxon>Chordata</taxon>
        <taxon>Craniata</taxon>
        <taxon>Vertebrata</taxon>
        <taxon>Euteleostomi</taxon>
        <taxon>Actinopterygii</taxon>
        <taxon>Neopterygii</taxon>
        <taxon>Teleostei</taxon>
        <taxon>Ostariophysi</taxon>
        <taxon>Cypriniformes</taxon>
        <taxon>Cyprinidae</taxon>
        <taxon>Labeoninae</taxon>
        <taxon>Labeonini</taxon>
        <taxon>Cirrhinus</taxon>
    </lineage>
</organism>
<sequence length="111" mass="12833">MVNVGFWQGNTHIRIHTPDMVAFHDSNDQQDAPAESEPIISELTRYPCTTARRRITDKTILANRPDIVMHDRKEKTCLLIIISVPDDTNIMLKETEKISKNKDLEFEISRL</sequence>
<protein>
    <submittedName>
        <fullName evidence="1">Uncharacterized protein</fullName>
    </submittedName>
</protein>
<keyword evidence="2" id="KW-1185">Reference proteome</keyword>
<gene>
    <name evidence="1" type="ORF">QQF64_023612</name>
</gene>
<accession>A0ABR3NJ56</accession>
<evidence type="ECO:0000313" key="2">
    <source>
        <dbReference type="Proteomes" id="UP001558613"/>
    </source>
</evidence>
<comment type="caution">
    <text evidence="1">The sequence shown here is derived from an EMBL/GenBank/DDBJ whole genome shotgun (WGS) entry which is preliminary data.</text>
</comment>
<reference evidence="1 2" key="1">
    <citation type="submission" date="2023-09" db="EMBL/GenBank/DDBJ databases">
        <authorList>
            <person name="Wang M."/>
        </authorList>
    </citation>
    <scope>NUCLEOTIDE SEQUENCE [LARGE SCALE GENOMIC DNA]</scope>
    <source>
        <strain evidence="1">GT-2023</strain>
        <tissue evidence="1">Liver</tissue>
    </source>
</reference>
<dbReference type="EMBL" id="JAYMGO010000003">
    <property type="protein sequence ID" value="KAL1276939.1"/>
    <property type="molecule type" value="Genomic_DNA"/>
</dbReference>
<proteinExistence type="predicted"/>
<dbReference type="Proteomes" id="UP001558613">
    <property type="component" value="Unassembled WGS sequence"/>
</dbReference>
<evidence type="ECO:0000313" key="1">
    <source>
        <dbReference type="EMBL" id="KAL1276939.1"/>
    </source>
</evidence>